<organism evidence="2 3">
    <name type="scientific">Hypothenemus hampei</name>
    <name type="common">Coffee berry borer</name>
    <dbReference type="NCBI Taxonomy" id="57062"/>
    <lineage>
        <taxon>Eukaryota</taxon>
        <taxon>Metazoa</taxon>
        <taxon>Ecdysozoa</taxon>
        <taxon>Arthropoda</taxon>
        <taxon>Hexapoda</taxon>
        <taxon>Insecta</taxon>
        <taxon>Pterygota</taxon>
        <taxon>Neoptera</taxon>
        <taxon>Endopterygota</taxon>
        <taxon>Coleoptera</taxon>
        <taxon>Polyphaga</taxon>
        <taxon>Cucujiformia</taxon>
        <taxon>Curculionidae</taxon>
        <taxon>Scolytinae</taxon>
        <taxon>Hypothenemus</taxon>
    </lineage>
</organism>
<name>A0ABD1F824_HYPHA</name>
<protein>
    <submittedName>
        <fullName evidence="2">Uncharacterized protein</fullName>
    </submittedName>
</protein>
<dbReference type="EMBL" id="JBDJPC010000002">
    <property type="protein sequence ID" value="KAL1513744.1"/>
    <property type="molecule type" value="Genomic_DNA"/>
</dbReference>
<evidence type="ECO:0000313" key="2">
    <source>
        <dbReference type="EMBL" id="KAL1513744.1"/>
    </source>
</evidence>
<evidence type="ECO:0000256" key="1">
    <source>
        <dbReference type="SAM" id="MobiDB-lite"/>
    </source>
</evidence>
<sequence length="99" mass="11099">MVKFVKSRRKQSAHKPEGSNVAQIVRRERKLGSRSRFTIYLFVEGVEGGREATTALATGLAGHRRGPGRLEFSRTPVQRSRHAPAHADTFNAVPLRFMI</sequence>
<comment type="caution">
    <text evidence="2">The sequence shown here is derived from an EMBL/GenBank/DDBJ whole genome shotgun (WGS) entry which is preliminary data.</text>
</comment>
<feature type="compositionally biased region" description="Basic residues" evidence="1">
    <location>
        <begin position="1"/>
        <end position="13"/>
    </location>
</feature>
<reference evidence="2 3" key="1">
    <citation type="submission" date="2024-05" db="EMBL/GenBank/DDBJ databases">
        <title>Genetic variation in Jamaican populations of the coffee berry borer (Hypothenemus hampei).</title>
        <authorList>
            <person name="Errbii M."/>
            <person name="Myrie A."/>
        </authorList>
    </citation>
    <scope>NUCLEOTIDE SEQUENCE [LARGE SCALE GENOMIC DNA]</scope>
    <source>
        <strain evidence="2">JA-Hopewell-2020-01-JO</strain>
        <tissue evidence="2">Whole body</tissue>
    </source>
</reference>
<proteinExistence type="predicted"/>
<accession>A0ABD1F824</accession>
<keyword evidence="3" id="KW-1185">Reference proteome</keyword>
<dbReference type="AlphaFoldDB" id="A0ABD1F824"/>
<evidence type="ECO:0000313" key="3">
    <source>
        <dbReference type="Proteomes" id="UP001566132"/>
    </source>
</evidence>
<gene>
    <name evidence="2" type="ORF">ABEB36_003114</name>
</gene>
<feature type="region of interest" description="Disordered" evidence="1">
    <location>
        <begin position="1"/>
        <end position="21"/>
    </location>
</feature>
<dbReference type="Proteomes" id="UP001566132">
    <property type="component" value="Unassembled WGS sequence"/>
</dbReference>